<reference evidence="5 6" key="1">
    <citation type="submission" date="2018-01" db="EMBL/GenBank/DDBJ databases">
        <authorList>
            <person name="Gaut B.S."/>
            <person name="Morton B.R."/>
            <person name="Clegg M.T."/>
            <person name="Duvall M.R."/>
        </authorList>
    </citation>
    <scope>NUCLEOTIDE SEQUENCE [LARGE SCALE GENOMIC DNA]</scope>
    <source>
        <strain evidence="5">GP69</strain>
    </source>
</reference>
<dbReference type="InterPro" id="IPR036390">
    <property type="entry name" value="WH_DNA-bd_sf"/>
</dbReference>
<sequence length="128" mass="14512">MEDVKLGVVETKFADIIWRQEPLSSGELVTICREELSWKKSTTYTVLKKLCDKGIFQNQEGRITSLISRQDFYAARSTKFVEDTFDGSLPAFIAAFTSRKSLSREEIAEIRDMIDSSGGADHRLGNRK</sequence>
<dbReference type="OrthoDB" id="9795583at2"/>
<evidence type="ECO:0000256" key="4">
    <source>
        <dbReference type="ARBA" id="ARBA00023163"/>
    </source>
</evidence>
<keyword evidence="6" id="KW-1185">Reference proteome</keyword>
<evidence type="ECO:0000256" key="2">
    <source>
        <dbReference type="ARBA" id="ARBA00023015"/>
    </source>
</evidence>
<dbReference type="InterPro" id="IPR005650">
    <property type="entry name" value="BlaI_family"/>
</dbReference>
<dbReference type="EMBL" id="OFSM01000005">
    <property type="protein sequence ID" value="SOY28510.1"/>
    <property type="molecule type" value="Genomic_DNA"/>
</dbReference>
<dbReference type="RefSeq" id="WP_103238595.1">
    <property type="nucleotide sequence ID" value="NZ_JANJZD010000005.1"/>
</dbReference>
<dbReference type="InterPro" id="IPR036388">
    <property type="entry name" value="WH-like_DNA-bd_sf"/>
</dbReference>
<keyword evidence="4" id="KW-0804">Transcription</keyword>
<name>A0A2K4ZDI5_9FIRM</name>
<evidence type="ECO:0000313" key="6">
    <source>
        <dbReference type="Proteomes" id="UP000236311"/>
    </source>
</evidence>
<dbReference type="AlphaFoldDB" id="A0A2K4ZDI5"/>
<proteinExistence type="inferred from homology"/>
<gene>
    <name evidence="5" type="primary">blaI_3</name>
    <name evidence="5" type="ORF">AMURIS_01219</name>
</gene>
<organism evidence="5 6">
    <name type="scientific">Acetatifactor muris</name>
    <dbReference type="NCBI Taxonomy" id="879566"/>
    <lineage>
        <taxon>Bacteria</taxon>
        <taxon>Bacillati</taxon>
        <taxon>Bacillota</taxon>
        <taxon>Clostridia</taxon>
        <taxon>Lachnospirales</taxon>
        <taxon>Lachnospiraceae</taxon>
        <taxon>Acetatifactor</taxon>
    </lineage>
</organism>
<dbReference type="GO" id="GO:0003677">
    <property type="term" value="F:DNA binding"/>
    <property type="evidence" value="ECO:0007669"/>
    <property type="project" value="UniProtKB-KW"/>
</dbReference>
<dbReference type="Gene3D" id="1.10.10.10">
    <property type="entry name" value="Winged helix-like DNA-binding domain superfamily/Winged helix DNA-binding domain"/>
    <property type="match status" value="1"/>
</dbReference>
<dbReference type="GO" id="GO:0045892">
    <property type="term" value="P:negative regulation of DNA-templated transcription"/>
    <property type="evidence" value="ECO:0007669"/>
    <property type="project" value="InterPro"/>
</dbReference>
<dbReference type="Pfam" id="PF03965">
    <property type="entry name" value="Penicillinase_R"/>
    <property type="match status" value="1"/>
</dbReference>
<evidence type="ECO:0000256" key="3">
    <source>
        <dbReference type="ARBA" id="ARBA00023125"/>
    </source>
</evidence>
<dbReference type="Proteomes" id="UP000236311">
    <property type="component" value="Unassembled WGS sequence"/>
</dbReference>
<evidence type="ECO:0000256" key="1">
    <source>
        <dbReference type="ARBA" id="ARBA00011046"/>
    </source>
</evidence>
<dbReference type="SUPFAM" id="SSF46785">
    <property type="entry name" value="Winged helix' DNA-binding domain"/>
    <property type="match status" value="1"/>
</dbReference>
<protein>
    <submittedName>
        <fullName evidence="5">Penicillinase repressor</fullName>
    </submittedName>
</protein>
<comment type="similarity">
    <text evidence="1">Belongs to the BlaI transcriptional regulatory family.</text>
</comment>
<keyword evidence="2" id="KW-0805">Transcription regulation</keyword>
<keyword evidence="3" id="KW-0238">DNA-binding</keyword>
<evidence type="ECO:0000313" key="5">
    <source>
        <dbReference type="EMBL" id="SOY28510.1"/>
    </source>
</evidence>
<accession>A0A2K4ZDI5</accession>
<dbReference type="Gene3D" id="1.10.4040.10">
    <property type="entry name" value="Penicillinase repressor domain"/>
    <property type="match status" value="1"/>
</dbReference>